<reference evidence="2" key="1">
    <citation type="journal article" date="2023" name="G3 (Bethesda)">
        <title>A reference genome for the long-term kleptoplast-retaining sea slug Elysia crispata morphotype clarki.</title>
        <authorList>
            <person name="Eastman K.E."/>
            <person name="Pendleton A.L."/>
            <person name="Shaikh M.A."/>
            <person name="Suttiyut T."/>
            <person name="Ogas R."/>
            <person name="Tomko P."/>
            <person name="Gavelis G."/>
            <person name="Widhalm J.R."/>
            <person name="Wisecaver J.H."/>
        </authorList>
    </citation>
    <scope>NUCLEOTIDE SEQUENCE</scope>
    <source>
        <strain evidence="2">ECLA1</strain>
    </source>
</reference>
<protein>
    <submittedName>
        <fullName evidence="2">Uncharacterized protein</fullName>
    </submittedName>
</protein>
<keyword evidence="3" id="KW-1185">Reference proteome</keyword>
<dbReference type="Proteomes" id="UP001283361">
    <property type="component" value="Unassembled WGS sequence"/>
</dbReference>
<feature type="region of interest" description="Disordered" evidence="1">
    <location>
        <begin position="1"/>
        <end position="22"/>
    </location>
</feature>
<evidence type="ECO:0000313" key="3">
    <source>
        <dbReference type="Proteomes" id="UP001283361"/>
    </source>
</evidence>
<organism evidence="2 3">
    <name type="scientific">Elysia crispata</name>
    <name type="common">lettuce slug</name>
    <dbReference type="NCBI Taxonomy" id="231223"/>
    <lineage>
        <taxon>Eukaryota</taxon>
        <taxon>Metazoa</taxon>
        <taxon>Spiralia</taxon>
        <taxon>Lophotrochozoa</taxon>
        <taxon>Mollusca</taxon>
        <taxon>Gastropoda</taxon>
        <taxon>Heterobranchia</taxon>
        <taxon>Euthyneura</taxon>
        <taxon>Panpulmonata</taxon>
        <taxon>Sacoglossa</taxon>
        <taxon>Placobranchoidea</taxon>
        <taxon>Plakobranchidae</taxon>
        <taxon>Elysia</taxon>
    </lineage>
</organism>
<evidence type="ECO:0000313" key="2">
    <source>
        <dbReference type="EMBL" id="KAK3772773.1"/>
    </source>
</evidence>
<accession>A0AAE0ZP88</accession>
<dbReference type="AlphaFoldDB" id="A0AAE0ZP88"/>
<dbReference type="EMBL" id="JAWDGP010003606">
    <property type="protein sequence ID" value="KAK3772773.1"/>
    <property type="molecule type" value="Genomic_DNA"/>
</dbReference>
<gene>
    <name evidence="2" type="ORF">RRG08_049263</name>
</gene>
<proteinExistence type="predicted"/>
<sequence length="104" mass="12111">MSYAKNGKKIEQRRKGTSPSLPFVVGRQPNVTHIRGLWRSRRHLLVQFARLNWPKVRTPSCLCYATYFTMPERKGVSPSLEHSDTRNRSVLEDGEFFPIIRIPN</sequence>
<comment type="caution">
    <text evidence="2">The sequence shown here is derived from an EMBL/GenBank/DDBJ whole genome shotgun (WGS) entry which is preliminary data.</text>
</comment>
<evidence type="ECO:0000256" key="1">
    <source>
        <dbReference type="SAM" id="MobiDB-lite"/>
    </source>
</evidence>
<name>A0AAE0ZP88_9GAST</name>